<dbReference type="EMBL" id="CP093345">
    <property type="protein sequence ID" value="WOG91766.1"/>
    <property type="molecule type" value="Genomic_DNA"/>
</dbReference>
<feature type="region of interest" description="Disordered" evidence="1">
    <location>
        <begin position="65"/>
        <end position="87"/>
    </location>
</feature>
<proteinExistence type="predicted"/>
<dbReference type="PANTHER" id="PTHR37262:SF1">
    <property type="entry name" value="PROTEIN PEP-RELATED DEVELOPMENT ARRESTED 1, CHLOROPLASTIC"/>
    <property type="match status" value="1"/>
</dbReference>
<name>A0A166ABN2_DAUCS</name>
<dbReference type="PANTHER" id="PTHR37262">
    <property type="entry name" value="PROTEIN PEP-RELATED DEVELOPMENT ARRESTED 1, CHLOROPLASTIC"/>
    <property type="match status" value="1"/>
</dbReference>
<dbReference type="Gramene" id="KZN01004">
    <property type="protein sequence ID" value="KZN01004"/>
    <property type="gene ID" value="DCAR_009758"/>
</dbReference>
<evidence type="ECO:0000256" key="1">
    <source>
        <dbReference type="SAM" id="MobiDB-lite"/>
    </source>
</evidence>
<dbReference type="AlphaFoldDB" id="A0A166ABN2"/>
<keyword evidence="3" id="KW-1185">Reference proteome</keyword>
<dbReference type="GO" id="GO:0042644">
    <property type="term" value="C:chloroplast nucleoid"/>
    <property type="evidence" value="ECO:0007669"/>
    <property type="project" value="InterPro"/>
</dbReference>
<evidence type="ECO:0000313" key="2">
    <source>
        <dbReference type="EMBL" id="WOG91766.1"/>
    </source>
</evidence>
<evidence type="ECO:0000313" key="3">
    <source>
        <dbReference type="Proteomes" id="UP000077755"/>
    </source>
</evidence>
<sequence>MEDVNVKEDIPDPNVKENNSDLYEFSDGPALESVQVIGLFCRTHQNDSRSELLRRVAAGGGAFKRPGWDKSSSCRSKPKRHSFDYVL</sequence>
<reference evidence="2" key="2">
    <citation type="submission" date="2022-03" db="EMBL/GenBank/DDBJ databases">
        <title>Draft title - Genomic analysis of global carrot germplasm unveils the trajectory of domestication and the origin of high carotenoid orange carrot.</title>
        <authorList>
            <person name="Iorizzo M."/>
            <person name="Ellison S."/>
            <person name="Senalik D."/>
            <person name="Macko-Podgorni A."/>
            <person name="Grzebelus D."/>
            <person name="Bostan H."/>
            <person name="Rolling W."/>
            <person name="Curaba J."/>
            <person name="Simon P."/>
        </authorList>
    </citation>
    <scope>NUCLEOTIDE SEQUENCE</scope>
    <source>
        <tissue evidence="2">Leaf</tissue>
    </source>
</reference>
<reference evidence="2" key="1">
    <citation type="journal article" date="2016" name="Nat. Genet.">
        <title>A high-quality carrot genome assembly provides new insights into carotenoid accumulation and asterid genome evolution.</title>
        <authorList>
            <person name="Iorizzo M."/>
            <person name="Ellison S."/>
            <person name="Senalik D."/>
            <person name="Zeng P."/>
            <person name="Satapoomin P."/>
            <person name="Huang J."/>
            <person name="Bowman M."/>
            <person name="Iovene M."/>
            <person name="Sanseverino W."/>
            <person name="Cavagnaro P."/>
            <person name="Yildiz M."/>
            <person name="Macko-Podgorni A."/>
            <person name="Moranska E."/>
            <person name="Grzebelus E."/>
            <person name="Grzebelus D."/>
            <person name="Ashrafi H."/>
            <person name="Zheng Z."/>
            <person name="Cheng S."/>
            <person name="Spooner D."/>
            <person name="Van Deynze A."/>
            <person name="Simon P."/>
        </authorList>
    </citation>
    <scope>NUCLEOTIDE SEQUENCE</scope>
    <source>
        <tissue evidence="2">Leaf</tissue>
    </source>
</reference>
<dbReference type="GO" id="GO:0006355">
    <property type="term" value="P:regulation of DNA-templated transcription"/>
    <property type="evidence" value="ECO:0007669"/>
    <property type="project" value="InterPro"/>
</dbReference>
<protein>
    <submittedName>
        <fullName evidence="2">Uncharacterized protein</fullName>
    </submittedName>
</protein>
<organism evidence="2 3">
    <name type="scientific">Daucus carota subsp. sativus</name>
    <name type="common">Carrot</name>
    <dbReference type="NCBI Taxonomy" id="79200"/>
    <lineage>
        <taxon>Eukaryota</taxon>
        <taxon>Viridiplantae</taxon>
        <taxon>Streptophyta</taxon>
        <taxon>Embryophyta</taxon>
        <taxon>Tracheophyta</taxon>
        <taxon>Spermatophyta</taxon>
        <taxon>Magnoliopsida</taxon>
        <taxon>eudicotyledons</taxon>
        <taxon>Gunneridae</taxon>
        <taxon>Pentapetalae</taxon>
        <taxon>asterids</taxon>
        <taxon>campanulids</taxon>
        <taxon>Apiales</taxon>
        <taxon>Apiaceae</taxon>
        <taxon>Apioideae</taxon>
        <taxon>Scandiceae</taxon>
        <taxon>Daucinae</taxon>
        <taxon>Daucus</taxon>
        <taxon>Daucus sect. Daucus</taxon>
    </lineage>
</organism>
<feature type="region of interest" description="Disordered" evidence="1">
    <location>
        <begin position="1"/>
        <end position="20"/>
    </location>
</feature>
<dbReference type="Proteomes" id="UP000077755">
    <property type="component" value="Chromosome 3"/>
</dbReference>
<feature type="compositionally biased region" description="Basic and acidic residues" evidence="1">
    <location>
        <begin position="1"/>
        <end position="19"/>
    </location>
</feature>
<accession>A0A166ABN2</accession>
<dbReference type="InterPro" id="IPR038961">
    <property type="entry name" value="PRDA1"/>
</dbReference>
<gene>
    <name evidence="2" type="ORF">DCAR_0311017</name>
</gene>